<organism evidence="1 2">
    <name type="scientific">Pandoraea sputorum</name>
    <dbReference type="NCBI Taxonomy" id="93222"/>
    <lineage>
        <taxon>Bacteria</taxon>
        <taxon>Pseudomonadati</taxon>
        <taxon>Pseudomonadota</taxon>
        <taxon>Betaproteobacteria</taxon>
        <taxon>Burkholderiales</taxon>
        <taxon>Burkholderiaceae</taxon>
        <taxon>Pandoraea</taxon>
    </lineage>
</organism>
<sequence>MEVLALEPTISSYSLKSFFTAGLDFAVMLGYAVIGARAVRLLRQKAVLWLDRSCGAALLALAGSLAFYRRSAN</sequence>
<dbReference type="Proteomes" id="UP000215126">
    <property type="component" value="Chromosome 1"/>
</dbReference>
<evidence type="ECO:0000313" key="2">
    <source>
        <dbReference type="Proteomes" id="UP000215126"/>
    </source>
</evidence>
<reference evidence="1 2" key="1">
    <citation type="submission" date="2017-06" db="EMBL/GenBank/DDBJ databases">
        <authorList>
            <consortium name="Pathogen Informatics"/>
        </authorList>
    </citation>
    <scope>NUCLEOTIDE SEQUENCE [LARGE SCALE GENOMIC DNA]</scope>
    <source>
        <strain evidence="1 2">NCTC13161</strain>
    </source>
</reference>
<accession>A0A239SRT3</accession>
<gene>
    <name evidence="1" type="ORF">SAMEA4530655_04129</name>
</gene>
<evidence type="ECO:0000313" key="1">
    <source>
        <dbReference type="EMBL" id="SNU88195.1"/>
    </source>
</evidence>
<name>A0A239SRT3_9BURK</name>
<dbReference type="EMBL" id="LT906435">
    <property type="protein sequence ID" value="SNU88195.1"/>
    <property type="molecule type" value="Genomic_DNA"/>
</dbReference>
<protein>
    <submittedName>
        <fullName evidence="1">Uncharacterized protein</fullName>
    </submittedName>
</protein>
<dbReference type="AlphaFoldDB" id="A0A239SRT3"/>
<keyword evidence="2" id="KW-1185">Reference proteome</keyword>
<proteinExistence type="predicted"/>